<evidence type="ECO:0000256" key="1">
    <source>
        <dbReference type="ARBA" id="ARBA00004651"/>
    </source>
</evidence>
<evidence type="ECO:0000256" key="5">
    <source>
        <dbReference type="ARBA" id="ARBA00023136"/>
    </source>
</evidence>
<feature type="transmembrane region" description="Helical" evidence="6">
    <location>
        <begin position="408"/>
        <end position="432"/>
    </location>
</feature>
<dbReference type="EMBL" id="FUYS01000009">
    <property type="protein sequence ID" value="SKB81546.1"/>
    <property type="molecule type" value="Genomic_DNA"/>
</dbReference>
<keyword evidence="2" id="KW-1003">Cell membrane</keyword>
<feature type="transmembrane region" description="Helical" evidence="6">
    <location>
        <begin position="367"/>
        <end position="387"/>
    </location>
</feature>
<dbReference type="AlphaFoldDB" id="A0A1T5ECG6"/>
<dbReference type="RefSeq" id="WP_079717907.1">
    <property type="nucleotide sequence ID" value="NZ_FUYS01000009.1"/>
</dbReference>
<reference evidence="9 10" key="1">
    <citation type="submission" date="2017-02" db="EMBL/GenBank/DDBJ databases">
        <authorList>
            <person name="Peterson S.W."/>
        </authorList>
    </citation>
    <scope>NUCLEOTIDE SEQUENCE [LARGE SCALE GENOMIC DNA]</scope>
    <source>
        <strain evidence="9 10">DSM 22899</strain>
    </source>
</reference>
<feature type="transmembrane region" description="Helical" evidence="6">
    <location>
        <begin position="326"/>
        <end position="347"/>
    </location>
</feature>
<keyword evidence="10" id="KW-1185">Reference proteome</keyword>
<feature type="transmembrane region" description="Helical" evidence="6">
    <location>
        <begin position="655"/>
        <end position="679"/>
    </location>
</feature>
<feature type="domain" description="MacB-like periplasmic core" evidence="8">
    <location>
        <begin position="463"/>
        <end position="622"/>
    </location>
</feature>
<evidence type="ECO:0000256" key="6">
    <source>
        <dbReference type="SAM" id="Phobius"/>
    </source>
</evidence>
<feature type="transmembrane region" description="Helical" evidence="6">
    <location>
        <begin position="739"/>
        <end position="759"/>
    </location>
</feature>
<feature type="domain" description="ABC3 transporter permease C-terminal" evidence="7">
    <location>
        <begin position="658"/>
        <end position="766"/>
    </location>
</feature>
<dbReference type="InterPro" id="IPR003838">
    <property type="entry name" value="ABC3_permease_C"/>
</dbReference>
<accession>A0A1T5ECG6</accession>
<dbReference type="PANTHER" id="PTHR30572">
    <property type="entry name" value="MEMBRANE COMPONENT OF TRANSPORTER-RELATED"/>
    <property type="match status" value="1"/>
</dbReference>
<evidence type="ECO:0000259" key="8">
    <source>
        <dbReference type="Pfam" id="PF12704"/>
    </source>
</evidence>
<feature type="domain" description="ABC3 transporter permease C-terminal" evidence="7">
    <location>
        <begin position="276"/>
        <end position="392"/>
    </location>
</feature>
<organism evidence="9 10">
    <name type="scientific">Parapedobacter luteus</name>
    <dbReference type="NCBI Taxonomy" id="623280"/>
    <lineage>
        <taxon>Bacteria</taxon>
        <taxon>Pseudomonadati</taxon>
        <taxon>Bacteroidota</taxon>
        <taxon>Sphingobacteriia</taxon>
        <taxon>Sphingobacteriales</taxon>
        <taxon>Sphingobacteriaceae</taxon>
        <taxon>Parapedobacter</taxon>
    </lineage>
</organism>
<dbReference type="GO" id="GO:0022857">
    <property type="term" value="F:transmembrane transporter activity"/>
    <property type="evidence" value="ECO:0007669"/>
    <property type="project" value="TreeGrafter"/>
</dbReference>
<name>A0A1T5ECG6_9SPHI</name>
<dbReference type="InterPro" id="IPR025857">
    <property type="entry name" value="MacB_PCD"/>
</dbReference>
<feature type="transmembrane region" description="Helical" evidence="6">
    <location>
        <begin position="273"/>
        <end position="293"/>
    </location>
</feature>
<dbReference type="OrthoDB" id="1451596at2"/>
<dbReference type="InterPro" id="IPR050250">
    <property type="entry name" value="Macrolide_Exporter_MacB"/>
</dbReference>
<comment type="subcellular location">
    <subcellularLocation>
        <location evidence="1">Cell membrane</location>
        <topology evidence="1">Multi-pass membrane protein</topology>
    </subcellularLocation>
</comment>
<proteinExistence type="predicted"/>
<evidence type="ECO:0000313" key="10">
    <source>
        <dbReference type="Proteomes" id="UP000190541"/>
    </source>
</evidence>
<evidence type="ECO:0000256" key="2">
    <source>
        <dbReference type="ARBA" id="ARBA00022475"/>
    </source>
</evidence>
<feature type="domain" description="MacB-like periplasmic core" evidence="8">
    <location>
        <begin position="20"/>
        <end position="229"/>
    </location>
</feature>
<keyword evidence="3 6" id="KW-0812">Transmembrane</keyword>
<dbReference type="GO" id="GO:0005886">
    <property type="term" value="C:plasma membrane"/>
    <property type="evidence" value="ECO:0007669"/>
    <property type="project" value="UniProtKB-SubCell"/>
</dbReference>
<dbReference type="Proteomes" id="UP000190541">
    <property type="component" value="Unassembled WGS sequence"/>
</dbReference>
<feature type="transmembrane region" description="Helical" evidence="6">
    <location>
        <begin position="707"/>
        <end position="727"/>
    </location>
</feature>
<dbReference type="Pfam" id="PF02687">
    <property type="entry name" value="FtsX"/>
    <property type="match status" value="2"/>
</dbReference>
<evidence type="ECO:0000259" key="7">
    <source>
        <dbReference type="Pfam" id="PF02687"/>
    </source>
</evidence>
<protein>
    <submittedName>
        <fullName evidence="9">Duplicated orphan permease</fullName>
    </submittedName>
</protein>
<gene>
    <name evidence="9" type="ORF">SAMN05660226_03252</name>
</gene>
<evidence type="ECO:0000256" key="3">
    <source>
        <dbReference type="ARBA" id="ARBA00022692"/>
    </source>
</evidence>
<evidence type="ECO:0000256" key="4">
    <source>
        <dbReference type="ARBA" id="ARBA00022989"/>
    </source>
</evidence>
<dbReference type="STRING" id="623280.SAMN05660226_03252"/>
<keyword evidence="5 6" id="KW-0472">Membrane</keyword>
<feature type="transmembrane region" description="Helical" evidence="6">
    <location>
        <begin position="21"/>
        <end position="42"/>
    </location>
</feature>
<dbReference type="PANTHER" id="PTHR30572:SF18">
    <property type="entry name" value="ABC-TYPE MACROLIDE FAMILY EXPORT SYSTEM PERMEASE COMPONENT 2"/>
    <property type="match status" value="1"/>
</dbReference>
<dbReference type="Pfam" id="PF12704">
    <property type="entry name" value="MacB_PCD"/>
    <property type="match status" value="2"/>
</dbReference>
<sequence length="778" mass="85900">MIKNYFTIALRNLWRTRGYSALNVFGLAVGIAAASLIFLWIADEMGYDNHFLDKEHIYITKSKQGGDAHSGLLGPAMKADIPGIKHVARANWRGSYLFTVGDNGIYQNGHIADPEFMDIFSLEFVEGSKATAMDSPNDLVISQSAAKRLFGDVPALGKSVRVNGKEDYMVSGVVKDLPTNSTIQFDWLVPFETFEKENAWVRDWRNAVVMTYVRLEPTAAIADVNRMLNDLVSRKTGNADAGNFLYPMERWRLYNSFDEEGNEQEGRMKYVRLFSLIAWVVLVIACINFMNLATARSEKRAKEVSMRKVVGASKVSLIGRFLGESIILAAIAGLLAIGLIFLTIGAFNSLVEKELVVDLLKPSHRYFLISIVLACGILSGIYPAFYLSAFNPITTLKGAKQNVGATGFIRRGLVILQYTASITLIICTVVIFQQIQHVKGRDLGFERSQVVTVPLRGEMTKRYDAIKQQLMATGNVESIGLSSGSVLHIGVRTGMDWAGKDPNEQVTLYYQWADDGFIPTMGMELADGRNFRPGMLGDSSSIIINEAFAKHISPDGKAAGKTVYWDGDPYLVAGVVKDFIYNDVYAPAAPVFFRPFNLSGGLLNIKTSVGADLPKTVSQIEEIMKVNNPGYPFEYGFLDEQFNEIFKSEMLIQKLAGVFAMLSIIISCLGLFGLAAFTAERRTKEMGIRKVLGASVASLVGLLNREFVVLVLISCTVAFSVAWWVMSDWLGNYQYRTDLHWWVFGLAGVGALLIALVTVSSQAVRAALANPVESLRDE</sequence>
<keyword evidence="4 6" id="KW-1133">Transmembrane helix</keyword>
<evidence type="ECO:0000313" key="9">
    <source>
        <dbReference type="EMBL" id="SKB81546.1"/>
    </source>
</evidence>